<accession>A0A1R2C0V7</accession>
<dbReference type="EMBL" id="MPUH01000332">
    <property type="protein sequence ID" value="OMJ82646.1"/>
    <property type="molecule type" value="Genomic_DNA"/>
</dbReference>
<dbReference type="AlphaFoldDB" id="A0A1R2C0V7"/>
<comment type="caution">
    <text evidence="1">The sequence shown here is derived from an EMBL/GenBank/DDBJ whole genome shotgun (WGS) entry which is preliminary data.</text>
</comment>
<evidence type="ECO:0000313" key="1">
    <source>
        <dbReference type="EMBL" id="OMJ82646.1"/>
    </source>
</evidence>
<name>A0A1R2C0V7_9CILI</name>
<proteinExistence type="predicted"/>
<gene>
    <name evidence="1" type="ORF">SteCoe_16564</name>
</gene>
<evidence type="ECO:0000313" key="2">
    <source>
        <dbReference type="Proteomes" id="UP000187209"/>
    </source>
</evidence>
<dbReference type="Proteomes" id="UP000187209">
    <property type="component" value="Unassembled WGS sequence"/>
</dbReference>
<organism evidence="1 2">
    <name type="scientific">Stentor coeruleus</name>
    <dbReference type="NCBI Taxonomy" id="5963"/>
    <lineage>
        <taxon>Eukaryota</taxon>
        <taxon>Sar</taxon>
        <taxon>Alveolata</taxon>
        <taxon>Ciliophora</taxon>
        <taxon>Postciliodesmatophora</taxon>
        <taxon>Heterotrichea</taxon>
        <taxon>Heterotrichida</taxon>
        <taxon>Stentoridae</taxon>
        <taxon>Stentor</taxon>
    </lineage>
</organism>
<sequence length="248" mass="29462">MGNNSSKVPTPHQGQALKLIGLKEYDDFYKSYESHVKRIDYIRTEVDLRFTDFIKSLGATKLWERCSKFQEMMKMMIIVLATNGKGDINSILWTEEPPYIQFVSHKYSKQIKRLIEDFSQYVFRVHDYQKELLEIQDNFYKQELNKRLDDINEKAADDVIEKEYSTEDMIRCMEIVDQNYREIMKAVDSVDKLIDLDETVKSEIFEVFKESKAQPRVDRIIQQVAQAMFQGLSSPEMIVRYFWPYPNI</sequence>
<protein>
    <submittedName>
        <fullName evidence="1">Uncharacterized protein</fullName>
    </submittedName>
</protein>
<keyword evidence="2" id="KW-1185">Reference proteome</keyword>
<reference evidence="1 2" key="1">
    <citation type="submission" date="2016-11" db="EMBL/GenBank/DDBJ databases">
        <title>The macronuclear genome of Stentor coeruleus: a giant cell with tiny introns.</title>
        <authorList>
            <person name="Slabodnick M."/>
            <person name="Ruby J.G."/>
            <person name="Reiff S.B."/>
            <person name="Swart E.C."/>
            <person name="Gosai S."/>
            <person name="Prabakaran S."/>
            <person name="Witkowska E."/>
            <person name="Larue G.E."/>
            <person name="Fisher S."/>
            <person name="Freeman R.M."/>
            <person name="Gunawardena J."/>
            <person name="Chu W."/>
            <person name="Stover N.A."/>
            <person name="Gregory B.D."/>
            <person name="Nowacki M."/>
            <person name="Derisi J."/>
            <person name="Roy S.W."/>
            <person name="Marshall W.F."/>
            <person name="Sood P."/>
        </authorList>
    </citation>
    <scope>NUCLEOTIDE SEQUENCE [LARGE SCALE GENOMIC DNA]</scope>
    <source>
        <strain evidence="1">WM001</strain>
    </source>
</reference>